<dbReference type="PANTHER" id="PTHR42758:SF2">
    <property type="entry name" value="PHOSPHATIDYLGLYCEROL PHOSPHOLIPASE C"/>
    <property type="match status" value="1"/>
</dbReference>
<evidence type="ECO:0000313" key="15">
    <source>
        <dbReference type="EMBL" id="JAC86824.1"/>
    </source>
</evidence>
<keyword evidence="4" id="KW-0378">Hydrolase</keyword>
<dbReference type="Pfam" id="PF03009">
    <property type="entry name" value="GDPD"/>
    <property type="match status" value="1"/>
</dbReference>
<evidence type="ECO:0000256" key="8">
    <source>
        <dbReference type="ARBA" id="ARBA00036083"/>
    </source>
</evidence>
<feature type="transmembrane region" description="Helical" evidence="13">
    <location>
        <begin position="257"/>
        <end position="277"/>
    </location>
</feature>
<proteinExistence type="evidence at transcript level"/>
<dbReference type="GO" id="GO:0004622">
    <property type="term" value="F:phosphatidylcholine lysophospholipase activity"/>
    <property type="evidence" value="ECO:0007669"/>
    <property type="project" value="TreeGrafter"/>
</dbReference>
<evidence type="ECO:0000256" key="11">
    <source>
        <dbReference type="ARBA" id="ARBA00048580"/>
    </source>
</evidence>
<keyword evidence="6" id="KW-0443">Lipid metabolism</keyword>
<comment type="catalytic activity">
    <reaction evidence="10">
        <text>N-hexadecanoyl-1-(9Z-octadecenoyl)-sn-glycero-3-phosphoethanolamine + H2O = N-hexadecanoylethanolamine + 1-(9Z-octadecenoyl)-sn-glycero-3-phosphate + H(+)</text>
        <dbReference type="Rhea" id="RHEA:53168"/>
        <dbReference type="ChEBI" id="CHEBI:15377"/>
        <dbReference type="ChEBI" id="CHEBI:15378"/>
        <dbReference type="ChEBI" id="CHEBI:71464"/>
        <dbReference type="ChEBI" id="CHEBI:74544"/>
        <dbReference type="ChEBI" id="CHEBI:85217"/>
    </reaction>
    <physiologicalReaction direction="left-to-right" evidence="10">
        <dbReference type="Rhea" id="RHEA:53169"/>
    </physiologicalReaction>
</comment>
<dbReference type="InterPro" id="IPR030395">
    <property type="entry name" value="GP_PDE_dom"/>
</dbReference>
<dbReference type="Gene3D" id="3.20.20.190">
    <property type="entry name" value="Phosphatidylinositol (PI) phosphodiesterase"/>
    <property type="match status" value="1"/>
</dbReference>
<evidence type="ECO:0000256" key="1">
    <source>
        <dbReference type="ARBA" id="ARBA00004370"/>
    </source>
</evidence>
<protein>
    <submittedName>
        <fullName evidence="15">Putative glycerophosphoryl diester phosphodiesterase</fullName>
    </submittedName>
</protein>
<dbReference type="SUPFAM" id="SSF51695">
    <property type="entry name" value="PLC-like phosphodiesterases"/>
    <property type="match status" value="1"/>
</dbReference>
<dbReference type="InterPro" id="IPR017946">
    <property type="entry name" value="PLC-like_Pdiesterase_TIM-brl"/>
</dbReference>
<evidence type="ECO:0000256" key="7">
    <source>
        <dbReference type="ARBA" id="ARBA00023136"/>
    </source>
</evidence>
<comment type="subcellular location">
    <subcellularLocation>
        <location evidence="1">Membrane</location>
    </subcellularLocation>
</comment>
<dbReference type="PROSITE" id="PS51704">
    <property type="entry name" value="GP_PDE"/>
    <property type="match status" value="1"/>
</dbReference>
<organism evidence="15">
    <name type="scientific">Panstrongylus megistus</name>
    <dbReference type="NCBI Taxonomy" id="65343"/>
    <lineage>
        <taxon>Eukaryota</taxon>
        <taxon>Metazoa</taxon>
        <taxon>Ecdysozoa</taxon>
        <taxon>Arthropoda</taxon>
        <taxon>Hexapoda</taxon>
        <taxon>Insecta</taxon>
        <taxon>Pterygota</taxon>
        <taxon>Neoptera</taxon>
        <taxon>Paraneoptera</taxon>
        <taxon>Hemiptera</taxon>
        <taxon>Heteroptera</taxon>
        <taxon>Panheteroptera</taxon>
        <taxon>Cimicomorpha</taxon>
        <taxon>Reduviidae</taxon>
        <taxon>Triatominae</taxon>
        <taxon>Panstrongylus</taxon>
    </lineage>
</organism>
<dbReference type="PANTHER" id="PTHR42758">
    <property type="entry name" value="PHOSPHATIDYLGLYCEROL PHOSPHOLIPASE C"/>
    <property type="match status" value="1"/>
</dbReference>
<dbReference type="AlphaFoldDB" id="A0A069DYN8"/>
<dbReference type="InterPro" id="IPR052271">
    <property type="entry name" value="GDPD-Related"/>
</dbReference>
<comment type="catalytic activity">
    <reaction evidence="9">
        <text>N-(5Z,8Z,11Z,14Z-eicosatetraenoyl)-1-(9Z-octadecenoyl)-sn-glycero-3-phosphoethanolamine + H2O = N-(5Z,8Z,11Z,14Z-eicosatetraenoyl)-ethanolamine + 1-(9Z-octadecenoyl)-sn-glycero-3-phosphate + H(+)</text>
        <dbReference type="Rhea" id="RHEA:45544"/>
        <dbReference type="ChEBI" id="CHEBI:2700"/>
        <dbReference type="ChEBI" id="CHEBI:15377"/>
        <dbReference type="ChEBI" id="CHEBI:15378"/>
        <dbReference type="ChEBI" id="CHEBI:74544"/>
        <dbReference type="ChEBI" id="CHEBI:85223"/>
    </reaction>
    <physiologicalReaction direction="left-to-right" evidence="9">
        <dbReference type="Rhea" id="RHEA:45545"/>
    </physiologicalReaction>
</comment>
<evidence type="ECO:0000256" key="13">
    <source>
        <dbReference type="SAM" id="Phobius"/>
    </source>
</evidence>
<name>A0A069DYN8_9HEMI</name>
<evidence type="ECO:0000256" key="12">
    <source>
        <dbReference type="ARBA" id="ARBA00048947"/>
    </source>
</evidence>
<feature type="transmembrane region" description="Helical" evidence="13">
    <location>
        <begin position="6"/>
        <end position="24"/>
    </location>
</feature>
<evidence type="ECO:0000256" key="2">
    <source>
        <dbReference type="ARBA" id="ARBA00007277"/>
    </source>
</evidence>
<feature type="transmembrane region" description="Helical" evidence="13">
    <location>
        <begin position="209"/>
        <end position="226"/>
    </location>
</feature>
<comment type="catalytic activity">
    <reaction evidence="12">
        <text>N,1-di-(9Z-octadecenoyl)-sn-glycero-3-phosphoethanolamine + H2O = N-(9Z-octadecenoyl) ethanolamine + 1-(9Z-octadecenoyl)-sn-glycero-3-phosphate + H(+)</text>
        <dbReference type="Rhea" id="RHEA:56460"/>
        <dbReference type="ChEBI" id="CHEBI:15377"/>
        <dbReference type="ChEBI" id="CHEBI:15378"/>
        <dbReference type="ChEBI" id="CHEBI:71466"/>
        <dbReference type="ChEBI" id="CHEBI:74544"/>
        <dbReference type="ChEBI" id="CHEBI:85222"/>
    </reaction>
    <physiologicalReaction direction="left-to-right" evidence="12">
        <dbReference type="Rhea" id="RHEA:56461"/>
    </physiologicalReaction>
</comment>
<keyword evidence="3 13" id="KW-0812">Transmembrane</keyword>
<comment type="catalytic activity">
    <reaction evidence="11">
        <text>1-O-(1Z-octadecenyl)-sn-glycero-3-phospho-N-hexadecanoyl-ethanolamine + H2O = 1-O-(1Z-octadecenyl)-sn-glycero-3-phosphate + N-hexadecanoylethanolamine + H(+)</text>
        <dbReference type="Rhea" id="RHEA:53184"/>
        <dbReference type="ChEBI" id="CHEBI:15377"/>
        <dbReference type="ChEBI" id="CHEBI:15378"/>
        <dbReference type="ChEBI" id="CHEBI:71464"/>
        <dbReference type="ChEBI" id="CHEBI:137009"/>
        <dbReference type="ChEBI" id="CHEBI:137017"/>
    </reaction>
    <physiologicalReaction direction="left-to-right" evidence="11">
        <dbReference type="Rhea" id="RHEA:53185"/>
    </physiologicalReaction>
</comment>
<accession>A0A069DYN8</accession>
<dbReference type="EMBL" id="GBGD01002065">
    <property type="protein sequence ID" value="JAC86824.1"/>
    <property type="molecule type" value="mRNA"/>
</dbReference>
<evidence type="ECO:0000256" key="5">
    <source>
        <dbReference type="ARBA" id="ARBA00022989"/>
    </source>
</evidence>
<comment type="similarity">
    <text evidence="2">Belongs to the glycerophosphoryl diester phosphodiesterase family.</text>
</comment>
<keyword evidence="7 13" id="KW-0472">Membrane</keyword>
<keyword evidence="5 13" id="KW-1133">Transmembrane helix</keyword>
<evidence type="ECO:0000259" key="14">
    <source>
        <dbReference type="PROSITE" id="PS51704"/>
    </source>
</evidence>
<evidence type="ECO:0000256" key="3">
    <source>
        <dbReference type="ARBA" id="ARBA00022692"/>
    </source>
</evidence>
<sequence length="338" mass="39094">MFDNSLHIFLAFFGGYAFLSMVLLRNPTLLHRKKNVKFTCRHISHRGGAGENYENTLTAFKRAVAIGTDMLELDCQLTKDNQVVVCHDSNLLRSTGVNKNIAELNYRDLPLLKPSLPIDFDPGVLFKGSGLEDERRIPLLSEVFSQFPTVPINIDVKSNNDLLVKEVNRLITHYGRENITVWGSFSESITLKCYAQNPKVNLLFSLKQVIRLILLYYTGLLPFFPIKESHLEIFQPSMYLRPAWKIHTARKEGHFMIFWPSVLIQIVDALLMSKTLFQHLKRRGIQTYVWVLNYENEFKKVYDLEVTGIMTDYPTRLKKFLNSHREYTCAKDVIANTN</sequence>
<dbReference type="CDD" id="cd08612">
    <property type="entry name" value="GDPD_GDE4"/>
    <property type="match status" value="1"/>
</dbReference>
<evidence type="ECO:0000256" key="9">
    <source>
        <dbReference type="ARBA" id="ARBA00047392"/>
    </source>
</evidence>
<feature type="domain" description="GP-PDE" evidence="14">
    <location>
        <begin position="40"/>
        <end position="321"/>
    </location>
</feature>
<dbReference type="GO" id="GO:0046475">
    <property type="term" value="P:glycerophospholipid catabolic process"/>
    <property type="evidence" value="ECO:0007669"/>
    <property type="project" value="TreeGrafter"/>
</dbReference>
<evidence type="ECO:0000256" key="6">
    <source>
        <dbReference type="ARBA" id="ARBA00023098"/>
    </source>
</evidence>
<evidence type="ECO:0000256" key="4">
    <source>
        <dbReference type="ARBA" id="ARBA00022801"/>
    </source>
</evidence>
<dbReference type="GO" id="GO:0008081">
    <property type="term" value="F:phosphoric diester hydrolase activity"/>
    <property type="evidence" value="ECO:0007669"/>
    <property type="project" value="InterPro"/>
</dbReference>
<comment type="catalytic activity">
    <reaction evidence="8">
        <text>1-O-hexadecyl-sn-glycero-3-phosphocholine + H2O = 1-O-hexadecyl-sn-glycero-3-phosphate + choline + H(+)</text>
        <dbReference type="Rhea" id="RHEA:41143"/>
        <dbReference type="ChEBI" id="CHEBI:15354"/>
        <dbReference type="ChEBI" id="CHEBI:15377"/>
        <dbReference type="ChEBI" id="CHEBI:15378"/>
        <dbReference type="ChEBI" id="CHEBI:64496"/>
        <dbReference type="ChEBI" id="CHEBI:77580"/>
    </reaction>
    <physiologicalReaction direction="left-to-right" evidence="8">
        <dbReference type="Rhea" id="RHEA:41144"/>
    </physiologicalReaction>
</comment>
<dbReference type="GO" id="GO:0005789">
    <property type="term" value="C:endoplasmic reticulum membrane"/>
    <property type="evidence" value="ECO:0007669"/>
    <property type="project" value="TreeGrafter"/>
</dbReference>
<reference evidence="15" key="1">
    <citation type="journal article" date="2015" name="J. Med. Entomol.">
        <title>A Deep Insight Into the Sialotranscriptome of the Chagas Disease Vector, Panstrongylus megistus (Hemiptera: Heteroptera).</title>
        <authorList>
            <person name="Ribeiro J.M."/>
            <person name="Schwarz A."/>
            <person name="Francischetti I.M."/>
        </authorList>
    </citation>
    <scope>NUCLEOTIDE SEQUENCE</scope>
    <source>
        <tissue evidence="15">Salivary glands</tissue>
    </source>
</reference>
<evidence type="ECO:0000256" key="10">
    <source>
        <dbReference type="ARBA" id="ARBA00047538"/>
    </source>
</evidence>